<evidence type="ECO:0000313" key="4">
    <source>
        <dbReference type="Proteomes" id="UP000504638"/>
    </source>
</evidence>
<reference evidence="3 5" key="1">
    <citation type="submission" date="2020-01" db="EMBL/GenBank/DDBJ databases">
        <authorList>
            <consortium name="DOE Joint Genome Institute"/>
            <person name="Haridas S."/>
            <person name="Albert R."/>
            <person name="Binder M."/>
            <person name="Bloem J."/>
            <person name="Labutti K."/>
            <person name="Salamov A."/>
            <person name="Andreopoulos B."/>
            <person name="Baker S.E."/>
            <person name="Barry K."/>
            <person name="Bills G."/>
            <person name="Bluhm B.H."/>
            <person name="Cannon C."/>
            <person name="Castanera R."/>
            <person name="Culley D.E."/>
            <person name="Daum C."/>
            <person name="Ezra D."/>
            <person name="Gonzalez J.B."/>
            <person name="Henrissat B."/>
            <person name="Kuo A."/>
            <person name="Liang C."/>
            <person name="Lipzen A."/>
            <person name="Lutzoni F."/>
            <person name="Magnuson J."/>
            <person name="Mondo S."/>
            <person name="Nolan M."/>
            <person name="Ohm R."/>
            <person name="Pangilinan J."/>
            <person name="Park H.-J."/>
            <person name="Ramirez L."/>
            <person name="Alfaro M."/>
            <person name="Sun H."/>
            <person name="Tritt A."/>
            <person name="Yoshinaga Y."/>
            <person name="Zwiers L.-H."/>
            <person name="Turgeon B.G."/>
            <person name="Goodwin S.B."/>
            <person name="Spatafora J.W."/>
            <person name="Crous P.W."/>
            <person name="Grigoriev I.V."/>
        </authorList>
    </citation>
    <scope>NUCLEOTIDE SEQUENCE</scope>
    <source>
        <strain evidence="3 5">CBS 781.70</strain>
    </source>
</reference>
<feature type="domain" description="Cullin N-terminal" evidence="2">
    <location>
        <begin position="35"/>
        <end position="193"/>
    </location>
</feature>
<dbReference type="AlphaFoldDB" id="A0A6G1GE99"/>
<comment type="similarity">
    <text evidence="1">Belongs to the cullin family.</text>
</comment>
<keyword evidence="4" id="KW-1185">Reference proteome</keyword>
<dbReference type="InterPro" id="IPR016159">
    <property type="entry name" value="Cullin_repeat-like_dom_sf"/>
</dbReference>
<dbReference type="RefSeq" id="XP_033538004.1">
    <property type="nucleotide sequence ID" value="XM_033673705.1"/>
</dbReference>
<evidence type="ECO:0000313" key="5">
    <source>
        <dbReference type="RefSeq" id="XP_033538004.1"/>
    </source>
</evidence>
<accession>A0A6G1GE99</accession>
<dbReference type="Gene3D" id="1.20.1310.10">
    <property type="entry name" value="Cullin Repeats"/>
    <property type="match status" value="1"/>
</dbReference>
<evidence type="ECO:0000313" key="3">
    <source>
        <dbReference type="EMBL" id="KAF1816373.1"/>
    </source>
</evidence>
<reference evidence="5" key="3">
    <citation type="submission" date="2025-04" db="UniProtKB">
        <authorList>
            <consortium name="RefSeq"/>
        </authorList>
    </citation>
    <scope>IDENTIFICATION</scope>
    <source>
        <strain evidence="5">CBS 781.70</strain>
    </source>
</reference>
<evidence type="ECO:0000259" key="2">
    <source>
        <dbReference type="Pfam" id="PF00888"/>
    </source>
</evidence>
<dbReference type="Proteomes" id="UP000504638">
    <property type="component" value="Unplaced"/>
</dbReference>
<dbReference type="InterPro" id="IPR001373">
    <property type="entry name" value="Cullin_N"/>
</dbReference>
<protein>
    <recommendedName>
        <fullName evidence="2">Cullin N-terminal domain-containing protein</fullName>
    </recommendedName>
</protein>
<reference evidence="5" key="2">
    <citation type="submission" date="2020-04" db="EMBL/GenBank/DDBJ databases">
        <authorList>
            <consortium name="NCBI Genome Project"/>
        </authorList>
    </citation>
    <scope>NUCLEOTIDE SEQUENCE</scope>
    <source>
        <strain evidence="5">CBS 781.70</strain>
    </source>
</reference>
<dbReference type="GeneID" id="54414275"/>
<dbReference type="SUPFAM" id="SSF74788">
    <property type="entry name" value="Cullin repeat-like"/>
    <property type="match status" value="1"/>
</dbReference>
<evidence type="ECO:0000256" key="1">
    <source>
        <dbReference type="ARBA" id="ARBA00006019"/>
    </source>
</evidence>
<dbReference type="EMBL" id="ML975150">
    <property type="protein sequence ID" value="KAF1816373.1"/>
    <property type="molecule type" value="Genomic_DNA"/>
</dbReference>
<sequence length="233" mass="27324">MPLTASREGLTHKGDETADGLPLTSSGSWLERFAESLKPFQDATNDLVWILPYRANLQRKLLDNKRDLYLTESKQLLGSCGPVEYCQKVECMLLQELHHLPMYKRILPEIEPHILPTCVSALLVENEAIIYETFQQAKLTLDDISRIQISLDRIYQIRSRFTLAPEDQYHRLPFEVAKHIRRTRSEIRDQISQSETFWKVYDDLTWAKYSGENEALWERLERFITRLQKLGQT</sequence>
<dbReference type="Pfam" id="PF00888">
    <property type="entry name" value="Cullin"/>
    <property type="match status" value="1"/>
</dbReference>
<gene>
    <name evidence="3 5" type="ORF">P152DRAFT_121147</name>
</gene>
<name>A0A6G1GE99_9PEZI</name>
<proteinExistence type="inferred from homology"/>
<organism evidence="3">
    <name type="scientific">Eremomyces bilateralis CBS 781.70</name>
    <dbReference type="NCBI Taxonomy" id="1392243"/>
    <lineage>
        <taxon>Eukaryota</taxon>
        <taxon>Fungi</taxon>
        <taxon>Dikarya</taxon>
        <taxon>Ascomycota</taxon>
        <taxon>Pezizomycotina</taxon>
        <taxon>Dothideomycetes</taxon>
        <taxon>Dothideomycetes incertae sedis</taxon>
        <taxon>Eremomycetales</taxon>
        <taxon>Eremomycetaceae</taxon>
        <taxon>Eremomyces</taxon>
    </lineage>
</organism>